<evidence type="ECO:0000313" key="4">
    <source>
        <dbReference type="Proteomes" id="UP000323856"/>
    </source>
</evidence>
<dbReference type="Proteomes" id="UP000323856">
    <property type="component" value="Unassembled WGS sequence"/>
</dbReference>
<protein>
    <submittedName>
        <fullName evidence="3">Phosphoribosyltransferase</fullName>
    </submittedName>
</protein>
<dbReference type="InterPro" id="IPR029057">
    <property type="entry name" value="PRTase-like"/>
</dbReference>
<proteinExistence type="predicted"/>
<dbReference type="Gene3D" id="3.30.1310.20">
    <property type="entry name" value="PRTase-like"/>
    <property type="match status" value="1"/>
</dbReference>
<dbReference type="EMBL" id="VOBL01000004">
    <property type="protein sequence ID" value="KAA0978670.1"/>
    <property type="molecule type" value="Genomic_DNA"/>
</dbReference>
<dbReference type="InterPro" id="IPR000836">
    <property type="entry name" value="PRTase_dom"/>
</dbReference>
<dbReference type="AlphaFoldDB" id="A0A5B0ELP2"/>
<evidence type="ECO:0000256" key="1">
    <source>
        <dbReference type="SAM" id="MobiDB-lite"/>
    </source>
</evidence>
<organism evidence="3 4">
    <name type="scientific">Paeniglutamicibacter gangotriensis</name>
    <dbReference type="NCBI Taxonomy" id="254787"/>
    <lineage>
        <taxon>Bacteria</taxon>
        <taxon>Bacillati</taxon>
        <taxon>Actinomycetota</taxon>
        <taxon>Actinomycetes</taxon>
        <taxon>Micrococcales</taxon>
        <taxon>Micrococcaceae</taxon>
        <taxon>Paeniglutamicibacter</taxon>
    </lineage>
</organism>
<name>A0A5B0ELP2_9MICC</name>
<gene>
    <name evidence="3" type="ORF">FQ154_05430</name>
</gene>
<feature type="domain" description="Phosphoribosyltransferase" evidence="2">
    <location>
        <begin position="191"/>
        <end position="247"/>
    </location>
</feature>
<dbReference type="SUPFAM" id="SSF53271">
    <property type="entry name" value="PRTase-like"/>
    <property type="match status" value="1"/>
</dbReference>
<evidence type="ECO:0000313" key="3">
    <source>
        <dbReference type="EMBL" id="KAA0978670.1"/>
    </source>
</evidence>
<sequence length="281" mass="30395">MAVAAAGGQCQGHGGNHHQSRNSLHDPHASAAELPFGLSRGAKSWLFPPAGAQWYRLRDMTPEHIAPTRFADRTTAGAFLAVDLQRYANDPDALVLGLLRGGVPVAAEIARALGLEVDVLAVRRLVMPERSEIAFAALAAYGEHTSLKYIEGVWDSAQLRFEKKVLDEVETTARKDLEELRSRLVGEIVLPVAGRTVILADDGMASGATMLAAVELMREAGAERIVVAVPVAPKDARKEVEPLVDEFICAIAPRVFHSVSAFYSRFDSLADYEIIALVPHL</sequence>
<accession>A0A5B0ELP2</accession>
<keyword evidence="3" id="KW-0328">Glycosyltransferase</keyword>
<dbReference type="Gene3D" id="3.40.50.2020">
    <property type="match status" value="1"/>
</dbReference>
<dbReference type="Pfam" id="PF00156">
    <property type="entry name" value="Pribosyltran"/>
    <property type="match status" value="1"/>
</dbReference>
<reference evidence="3 4" key="1">
    <citation type="submission" date="2019-07" db="EMBL/GenBank/DDBJ databases">
        <title>Analysis of the biochemical properties, biological activity and biotechnological potential of siderophores and biosurfactants produced by Antarctic psychrotolerant bacteria.</title>
        <authorList>
            <person name="Styczynski M."/>
            <person name="Krucon T."/>
            <person name="Decewicz P."/>
            <person name="Dziewit L."/>
        </authorList>
    </citation>
    <scope>NUCLEOTIDE SEQUENCE [LARGE SCALE GENOMIC DNA]</scope>
    <source>
        <strain evidence="3 4">ANT_H27</strain>
    </source>
</reference>
<feature type="region of interest" description="Disordered" evidence="1">
    <location>
        <begin position="1"/>
        <end position="27"/>
    </location>
</feature>
<dbReference type="CDD" id="cd06223">
    <property type="entry name" value="PRTases_typeI"/>
    <property type="match status" value="1"/>
</dbReference>
<dbReference type="OrthoDB" id="9810066at2"/>
<keyword evidence="3" id="KW-0808">Transferase</keyword>
<evidence type="ECO:0000259" key="2">
    <source>
        <dbReference type="Pfam" id="PF00156"/>
    </source>
</evidence>
<comment type="caution">
    <text evidence="3">The sequence shown here is derived from an EMBL/GenBank/DDBJ whole genome shotgun (WGS) entry which is preliminary data.</text>
</comment>
<dbReference type="GO" id="GO:0016757">
    <property type="term" value="F:glycosyltransferase activity"/>
    <property type="evidence" value="ECO:0007669"/>
    <property type="project" value="UniProtKB-KW"/>
</dbReference>